<accession>A0A328BCK3</accession>
<dbReference type="OrthoDB" id="961272at2"/>
<comment type="caution">
    <text evidence="2">The sequence shown here is derived from an EMBL/GenBank/DDBJ whole genome shotgun (WGS) entry which is preliminary data.</text>
</comment>
<dbReference type="Gene3D" id="3.40.630.30">
    <property type="match status" value="1"/>
</dbReference>
<keyword evidence="2" id="KW-0808">Transferase</keyword>
<dbReference type="AlphaFoldDB" id="A0A328BCK3"/>
<dbReference type="InterPro" id="IPR000182">
    <property type="entry name" value="GNAT_dom"/>
</dbReference>
<sequence>MTSLALRIRPYAAADEEAVVQLFRSNLAPYFVPAEEADLRAFLRGEVGTDGLPYFVAELPGGPGLVAAGGYALNDPHAVLTWGMVERRLHGQGLGRTFTEFRIRACQLAYPGRGIEIRTSQHTEGFYARLGFGTLTTEPDKWAPGLHEVHMLLPAAAGAAESAAAGKFAP</sequence>
<dbReference type="GO" id="GO:0016747">
    <property type="term" value="F:acyltransferase activity, transferring groups other than amino-acyl groups"/>
    <property type="evidence" value="ECO:0007669"/>
    <property type="project" value="InterPro"/>
</dbReference>
<name>A0A328BCK3_9BACT</name>
<reference evidence="3" key="1">
    <citation type="submission" date="2018-05" db="EMBL/GenBank/DDBJ databases">
        <authorList>
            <person name="Nie L."/>
        </authorList>
    </citation>
    <scope>NUCLEOTIDE SEQUENCE [LARGE SCALE GENOMIC DNA]</scope>
    <source>
        <strain evidence="3">NL</strain>
    </source>
</reference>
<dbReference type="PROSITE" id="PS51186">
    <property type="entry name" value="GNAT"/>
    <property type="match status" value="1"/>
</dbReference>
<organism evidence="2 3">
    <name type="scientific">Hymenobacter edaphi</name>
    <dbReference type="NCBI Taxonomy" id="2211146"/>
    <lineage>
        <taxon>Bacteria</taxon>
        <taxon>Pseudomonadati</taxon>
        <taxon>Bacteroidota</taxon>
        <taxon>Cytophagia</taxon>
        <taxon>Cytophagales</taxon>
        <taxon>Hymenobacteraceae</taxon>
        <taxon>Hymenobacter</taxon>
    </lineage>
</organism>
<dbReference type="InterPro" id="IPR016181">
    <property type="entry name" value="Acyl_CoA_acyltransferase"/>
</dbReference>
<feature type="domain" description="N-acetyltransferase" evidence="1">
    <location>
        <begin position="6"/>
        <end position="156"/>
    </location>
</feature>
<dbReference type="SUPFAM" id="SSF55729">
    <property type="entry name" value="Acyl-CoA N-acyltransferases (Nat)"/>
    <property type="match status" value="1"/>
</dbReference>
<evidence type="ECO:0000313" key="2">
    <source>
        <dbReference type="EMBL" id="RAK63534.1"/>
    </source>
</evidence>
<evidence type="ECO:0000259" key="1">
    <source>
        <dbReference type="PROSITE" id="PS51186"/>
    </source>
</evidence>
<dbReference type="Pfam" id="PF13673">
    <property type="entry name" value="Acetyltransf_10"/>
    <property type="match status" value="1"/>
</dbReference>
<gene>
    <name evidence="2" type="ORF">DLM85_21270</name>
</gene>
<protein>
    <submittedName>
        <fullName evidence="2">GNAT family N-acetyltransferase</fullName>
    </submittedName>
</protein>
<dbReference type="EMBL" id="QHKM01000009">
    <property type="protein sequence ID" value="RAK63534.1"/>
    <property type="molecule type" value="Genomic_DNA"/>
</dbReference>
<keyword evidence="3" id="KW-1185">Reference proteome</keyword>
<proteinExistence type="predicted"/>
<evidence type="ECO:0000313" key="3">
    <source>
        <dbReference type="Proteomes" id="UP000248553"/>
    </source>
</evidence>
<dbReference type="RefSeq" id="WP_111480196.1">
    <property type="nucleotide sequence ID" value="NZ_QHKM01000009.1"/>
</dbReference>
<dbReference type="Proteomes" id="UP000248553">
    <property type="component" value="Unassembled WGS sequence"/>
</dbReference>